<reference evidence="2" key="1">
    <citation type="submission" date="2017-10" db="EMBL/GenBank/DDBJ databases">
        <authorList>
            <person name="Colston S.M."/>
            <person name="Graf J."/>
        </authorList>
    </citation>
    <scope>NUCLEOTIDE SEQUENCE</scope>
    <source>
        <strain evidence="2">BAQ071013-135</strain>
    </source>
</reference>
<proteinExistence type="predicted"/>
<accession>A0AAX2UPJ2</accession>
<dbReference type="RefSeq" id="WP_139495314.1">
    <property type="nucleotide sequence ID" value="NZ_AP027934.1"/>
</dbReference>
<organism evidence="2 3">
    <name type="scientific">Aeromonas veronii</name>
    <dbReference type="NCBI Taxonomy" id="654"/>
    <lineage>
        <taxon>Bacteria</taxon>
        <taxon>Pseudomonadati</taxon>
        <taxon>Pseudomonadota</taxon>
        <taxon>Gammaproteobacteria</taxon>
        <taxon>Aeromonadales</taxon>
        <taxon>Aeromonadaceae</taxon>
        <taxon>Aeromonas</taxon>
    </lineage>
</organism>
<evidence type="ECO:0000256" key="1">
    <source>
        <dbReference type="SAM" id="MobiDB-lite"/>
    </source>
</evidence>
<comment type="caution">
    <text evidence="2">The sequence shown here is derived from an EMBL/GenBank/DDBJ whole genome shotgun (WGS) entry which is preliminary data.</text>
</comment>
<dbReference type="EMBL" id="PDXJ01000026">
    <property type="protein sequence ID" value="TND51867.1"/>
    <property type="molecule type" value="Genomic_DNA"/>
</dbReference>
<name>A0AAX2UPJ2_AERVE</name>
<reference evidence="2" key="2">
    <citation type="journal article" date="2019" name="PLoS ONE">
        <title>Identification and characterization of putative Aeromonas spp. T3SS effectors.</title>
        <authorList>
            <person name="Rangel L.T."/>
            <person name="Marden J."/>
            <person name="Colston S."/>
            <person name="Setubal J.C."/>
            <person name="Graf J."/>
            <person name="Gogarten J.P."/>
        </authorList>
    </citation>
    <scope>NUCLEOTIDE SEQUENCE</scope>
    <source>
        <strain evidence="2">BAQ071013-135</strain>
    </source>
</reference>
<evidence type="ECO:0000313" key="3">
    <source>
        <dbReference type="Proteomes" id="UP000796104"/>
    </source>
</evidence>
<dbReference type="Proteomes" id="UP000796104">
    <property type="component" value="Unassembled WGS sequence"/>
</dbReference>
<feature type="region of interest" description="Disordered" evidence="1">
    <location>
        <begin position="143"/>
        <end position="167"/>
    </location>
</feature>
<protein>
    <submittedName>
        <fullName evidence="2">Uncharacterized protein</fullName>
    </submittedName>
</protein>
<dbReference type="AlphaFoldDB" id="A0AAX2UPJ2"/>
<evidence type="ECO:0000313" key="2">
    <source>
        <dbReference type="EMBL" id="TND51867.1"/>
    </source>
</evidence>
<gene>
    <name evidence="2" type="ORF">CF123_18535</name>
</gene>
<sequence>MKKTVHVVGSILRDADNERKRNYVNLILTLKADGEPVRHYHLINYAANANSVKHLLKISSSESREEMEKLYSEKNESKLARNRITYQTIDKEFDLDSDKEFVDTLSGAEMKVSIAKAKSFAGGLRSRVDEVLAEREARKFDEREEDELFGHREAGADEESARISDDELLAKEASTTFGKATSETNKNWGMF</sequence>